<dbReference type="SMART" id="SM00388">
    <property type="entry name" value="HisKA"/>
    <property type="match status" value="1"/>
</dbReference>
<keyword evidence="11" id="KW-0902">Two-component regulatory system</keyword>
<evidence type="ECO:0000256" key="6">
    <source>
        <dbReference type="ARBA" id="ARBA00022692"/>
    </source>
</evidence>
<evidence type="ECO:0000259" key="13">
    <source>
        <dbReference type="PROSITE" id="PS50109"/>
    </source>
</evidence>
<evidence type="ECO:0000259" key="15">
    <source>
        <dbReference type="PROSITE" id="PS50113"/>
    </source>
</evidence>
<keyword evidence="9" id="KW-0067">ATP-binding</keyword>
<evidence type="ECO:0000256" key="7">
    <source>
        <dbReference type="ARBA" id="ARBA00022741"/>
    </source>
</evidence>
<feature type="domain" description="PAC" evidence="15">
    <location>
        <begin position="95"/>
        <end position="147"/>
    </location>
</feature>
<dbReference type="GO" id="GO:0005524">
    <property type="term" value="F:ATP binding"/>
    <property type="evidence" value="ECO:0007669"/>
    <property type="project" value="UniProtKB-KW"/>
</dbReference>
<comment type="catalytic activity">
    <reaction evidence="1">
        <text>ATP + protein L-histidine = ADP + protein N-phospho-L-histidine.</text>
        <dbReference type="EC" id="2.7.13.3"/>
    </reaction>
</comment>
<dbReference type="PANTHER" id="PTHR42878:SF7">
    <property type="entry name" value="SENSOR HISTIDINE KINASE GLRK"/>
    <property type="match status" value="1"/>
</dbReference>
<keyword evidence="7" id="KW-0547">Nucleotide-binding</keyword>
<dbReference type="NCBIfam" id="TIGR00229">
    <property type="entry name" value="sensory_box"/>
    <property type="match status" value="1"/>
</dbReference>
<dbReference type="InterPro" id="IPR003594">
    <property type="entry name" value="HATPase_dom"/>
</dbReference>
<evidence type="ECO:0000256" key="1">
    <source>
        <dbReference type="ARBA" id="ARBA00000085"/>
    </source>
</evidence>
<dbReference type="PROSITE" id="PS50113">
    <property type="entry name" value="PAC"/>
    <property type="match status" value="1"/>
</dbReference>
<dbReference type="CDD" id="cd00082">
    <property type="entry name" value="HisKA"/>
    <property type="match status" value="1"/>
</dbReference>
<feature type="domain" description="PAS" evidence="14">
    <location>
        <begin position="21"/>
        <end position="67"/>
    </location>
</feature>
<dbReference type="InterPro" id="IPR004358">
    <property type="entry name" value="Sig_transdc_His_kin-like_C"/>
</dbReference>
<dbReference type="Pfam" id="PF13426">
    <property type="entry name" value="PAS_9"/>
    <property type="match status" value="1"/>
</dbReference>
<dbReference type="InterPro" id="IPR036097">
    <property type="entry name" value="HisK_dim/P_sf"/>
</dbReference>
<dbReference type="GO" id="GO:0016020">
    <property type="term" value="C:membrane"/>
    <property type="evidence" value="ECO:0007669"/>
    <property type="project" value="UniProtKB-SubCell"/>
</dbReference>
<keyword evidence="12" id="KW-0472">Membrane</keyword>
<dbReference type="InterPro" id="IPR000014">
    <property type="entry name" value="PAS"/>
</dbReference>
<comment type="caution">
    <text evidence="16">The sequence shown here is derived from an EMBL/GenBank/DDBJ whole genome shotgun (WGS) entry which is preliminary data.</text>
</comment>
<evidence type="ECO:0000256" key="9">
    <source>
        <dbReference type="ARBA" id="ARBA00022840"/>
    </source>
</evidence>
<dbReference type="EC" id="2.7.13.3" evidence="3"/>
<sequence length="366" mass="41843">MDNMSKHVQLSESERARYIYDIQLLKAGFDHVNDHVVITDPRGNILYANEAVTKNTGYLLDEILGHNPGDLWGGHMPKEFYQEMWHVVAEEKKPFVGEVKNVRKDGTEYWQEIHISPVFDEHGAVRFFIGIEPNITGRKDREKFREEFNSILSHQLRNPLTAINWSLQWLFEQGGLSIYQKETLEGLYKENQTLLQLVADLLSLSRMERIDNRTEDFDLAELVRSILEMQKPHYKDKEFSCTATGAYPMHNNRSLALQVCTNIIANAADYSAKEKGRVTMSLAKKPGEYVFSCENNGAAIPLEEQSKIFTRFFRTSNARAYKEQGTGLGLYIVKMITDHLGWHVSFTSPAAGGEGTIFYVRIPAGR</sequence>
<dbReference type="PROSITE" id="PS50109">
    <property type="entry name" value="HIS_KIN"/>
    <property type="match status" value="1"/>
</dbReference>
<dbReference type="SMART" id="SM00387">
    <property type="entry name" value="HATPase_c"/>
    <property type="match status" value="1"/>
</dbReference>
<organism evidence="16 17">
    <name type="scientific">Candidatus Ryanbacteria bacterium RIFCSPHIGHO2_01_FULL_48_27</name>
    <dbReference type="NCBI Taxonomy" id="1802115"/>
    <lineage>
        <taxon>Bacteria</taxon>
        <taxon>Candidatus Ryaniibacteriota</taxon>
    </lineage>
</organism>
<dbReference type="Gene3D" id="1.10.287.130">
    <property type="match status" value="1"/>
</dbReference>
<dbReference type="InterPro" id="IPR003661">
    <property type="entry name" value="HisK_dim/P_dom"/>
</dbReference>
<dbReference type="InterPro" id="IPR000700">
    <property type="entry name" value="PAS-assoc_C"/>
</dbReference>
<evidence type="ECO:0000256" key="11">
    <source>
        <dbReference type="ARBA" id="ARBA00023012"/>
    </source>
</evidence>
<dbReference type="InterPro" id="IPR035965">
    <property type="entry name" value="PAS-like_dom_sf"/>
</dbReference>
<dbReference type="InterPro" id="IPR036890">
    <property type="entry name" value="HATPase_C_sf"/>
</dbReference>
<dbReference type="SUPFAM" id="SSF55785">
    <property type="entry name" value="PYP-like sensor domain (PAS domain)"/>
    <property type="match status" value="1"/>
</dbReference>
<evidence type="ECO:0000313" key="16">
    <source>
        <dbReference type="EMBL" id="OGZ45702.1"/>
    </source>
</evidence>
<dbReference type="InterPro" id="IPR050351">
    <property type="entry name" value="BphY/WalK/GraS-like"/>
</dbReference>
<evidence type="ECO:0000256" key="2">
    <source>
        <dbReference type="ARBA" id="ARBA00004141"/>
    </source>
</evidence>
<evidence type="ECO:0000259" key="14">
    <source>
        <dbReference type="PROSITE" id="PS50112"/>
    </source>
</evidence>
<dbReference type="Gene3D" id="3.30.450.20">
    <property type="entry name" value="PAS domain"/>
    <property type="match status" value="1"/>
</dbReference>
<dbReference type="InterPro" id="IPR005467">
    <property type="entry name" value="His_kinase_dom"/>
</dbReference>
<dbReference type="CDD" id="cd00130">
    <property type="entry name" value="PAS"/>
    <property type="match status" value="1"/>
</dbReference>
<dbReference type="Pfam" id="PF00512">
    <property type="entry name" value="HisKA"/>
    <property type="match status" value="1"/>
</dbReference>
<dbReference type="SMART" id="SM00086">
    <property type="entry name" value="PAC"/>
    <property type="match status" value="1"/>
</dbReference>
<dbReference type="PANTHER" id="PTHR42878">
    <property type="entry name" value="TWO-COMPONENT HISTIDINE KINASE"/>
    <property type="match status" value="1"/>
</dbReference>
<comment type="subcellular location">
    <subcellularLocation>
        <location evidence="2">Membrane</location>
        <topology evidence="2">Multi-pass membrane protein</topology>
    </subcellularLocation>
</comment>
<dbReference type="PRINTS" id="PR00344">
    <property type="entry name" value="BCTRLSENSOR"/>
</dbReference>
<evidence type="ECO:0000256" key="4">
    <source>
        <dbReference type="ARBA" id="ARBA00022553"/>
    </source>
</evidence>
<keyword evidence="10" id="KW-1133">Transmembrane helix</keyword>
<dbReference type="STRING" id="1802115.A2756_02225"/>
<protein>
    <recommendedName>
        <fullName evidence="3">histidine kinase</fullName>
        <ecNumber evidence="3">2.7.13.3</ecNumber>
    </recommendedName>
</protein>
<reference evidence="16 17" key="1">
    <citation type="journal article" date="2016" name="Nat. Commun.">
        <title>Thousands of microbial genomes shed light on interconnected biogeochemical processes in an aquifer system.</title>
        <authorList>
            <person name="Anantharaman K."/>
            <person name="Brown C.T."/>
            <person name="Hug L.A."/>
            <person name="Sharon I."/>
            <person name="Castelle C.J."/>
            <person name="Probst A.J."/>
            <person name="Thomas B.C."/>
            <person name="Singh A."/>
            <person name="Wilkins M.J."/>
            <person name="Karaoz U."/>
            <person name="Brodie E.L."/>
            <person name="Williams K.H."/>
            <person name="Hubbard S.S."/>
            <person name="Banfield J.F."/>
        </authorList>
    </citation>
    <scope>NUCLEOTIDE SEQUENCE [LARGE SCALE GENOMIC DNA]</scope>
</reference>
<keyword evidence="6" id="KW-0812">Transmembrane</keyword>
<gene>
    <name evidence="16" type="ORF">A2756_02225</name>
</gene>
<dbReference type="Gene3D" id="3.30.565.10">
    <property type="entry name" value="Histidine kinase-like ATPase, C-terminal domain"/>
    <property type="match status" value="1"/>
</dbReference>
<evidence type="ECO:0000256" key="12">
    <source>
        <dbReference type="ARBA" id="ARBA00023136"/>
    </source>
</evidence>
<dbReference type="InterPro" id="IPR001610">
    <property type="entry name" value="PAC"/>
</dbReference>
<dbReference type="SMART" id="SM00091">
    <property type="entry name" value="PAS"/>
    <property type="match status" value="1"/>
</dbReference>
<evidence type="ECO:0000256" key="8">
    <source>
        <dbReference type="ARBA" id="ARBA00022777"/>
    </source>
</evidence>
<dbReference type="GO" id="GO:0000156">
    <property type="term" value="F:phosphorelay response regulator activity"/>
    <property type="evidence" value="ECO:0007669"/>
    <property type="project" value="TreeGrafter"/>
</dbReference>
<dbReference type="GO" id="GO:0030295">
    <property type="term" value="F:protein kinase activator activity"/>
    <property type="evidence" value="ECO:0007669"/>
    <property type="project" value="TreeGrafter"/>
</dbReference>
<dbReference type="SUPFAM" id="SSF55874">
    <property type="entry name" value="ATPase domain of HSP90 chaperone/DNA topoisomerase II/histidine kinase"/>
    <property type="match status" value="1"/>
</dbReference>
<evidence type="ECO:0000256" key="5">
    <source>
        <dbReference type="ARBA" id="ARBA00022679"/>
    </source>
</evidence>
<proteinExistence type="predicted"/>
<evidence type="ECO:0000313" key="17">
    <source>
        <dbReference type="Proteomes" id="UP000177785"/>
    </source>
</evidence>
<dbReference type="EMBL" id="MHNL01000005">
    <property type="protein sequence ID" value="OGZ45702.1"/>
    <property type="molecule type" value="Genomic_DNA"/>
</dbReference>
<dbReference type="AlphaFoldDB" id="A0A1G2G6K0"/>
<keyword evidence="8" id="KW-0418">Kinase</keyword>
<dbReference type="Proteomes" id="UP000177785">
    <property type="component" value="Unassembled WGS sequence"/>
</dbReference>
<keyword evidence="5" id="KW-0808">Transferase</keyword>
<dbReference type="PROSITE" id="PS50112">
    <property type="entry name" value="PAS"/>
    <property type="match status" value="1"/>
</dbReference>
<accession>A0A1G2G6K0</accession>
<dbReference type="SUPFAM" id="SSF47384">
    <property type="entry name" value="Homodimeric domain of signal transducing histidine kinase"/>
    <property type="match status" value="1"/>
</dbReference>
<name>A0A1G2G6K0_9BACT</name>
<evidence type="ECO:0000256" key="10">
    <source>
        <dbReference type="ARBA" id="ARBA00022989"/>
    </source>
</evidence>
<dbReference type="GO" id="GO:0007234">
    <property type="term" value="P:osmosensory signaling via phosphorelay pathway"/>
    <property type="evidence" value="ECO:0007669"/>
    <property type="project" value="TreeGrafter"/>
</dbReference>
<feature type="domain" description="Histidine kinase" evidence="13">
    <location>
        <begin position="151"/>
        <end position="366"/>
    </location>
</feature>
<dbReference type="Pfam" id="PF02518">
    <property type="entry name" value="HATPase_c"/>
    <property type="match status" value="1"/>
</dbReference>
<evidence type="ECO:0000256" key="3">
    <source>
        <dbReference type="ARBA" id="ARBA00012438"/>
    </source>
</evidence>
<keyword evidence="4" id="KW-0597">Phosphoprotein</keyword>
<dbReference type="GO" id="GO:0000155">
    <property type="term" value="F:phosphorelay sensor kinase activity"/>
    <property type="evidence" value="ECO:0007669"/>
    <property type="project" value="InterPro"/>
</dbReference>